<reference evidence="1 2" key="1">
    <citation type="journal article" date="2012" name="J. Bacteriol.">
        <title>Genome Sequence of Strain IMCC14465, Isolated from the East Sea, Belonging to the PS1 Clade of Alphaproteobacteria.</title>
        <authorList>
            <person name="Yang S.J."/>
            <person name="Kang I."/>
            <person name="Cho J.C."/>
        </authorList>
    </citation>
    <scope>NUCLEOTIDE SEQUENCE [LARGE SCALE GENOMIC DNA]</scope>
    <source>
        <strain evidence="1 2">IMCC14465</strain>
    </source>
</reference>
<dbReference type="InterPro" id="IPR029068">
    <property type="entry name" value="Glyas_Bleomycin-R_OHBP_Dase"/>
</dbReference>
<protein>
    <recommendedName>
        <fullName evidence="3">VOC domain-containing protein</fullName>
    </recommendedName>
</protein>
<sequence>MFPQPLMNHKIIQMAYVVRDIRETAKDWQETFGIGPFFLLEDINITDPHYRGKPQAVDFTVAVCQTGDIHVEFIQQNCDSPSCYRDMYAAGEEGFHHVGIIAEDYEKEVTRYTDMGFEVAFSGAMGPMDFCYVDTSSKMGCMVEVLENQPFIIDYFDNLRKASENWDGSNPIRSAAELF</sequence>
<dbReference type="Proteomes" id="UP000004836">
    <property type="component" value="Unassembled WGS sequence"/>
</dbReference>
<organism evidence="1 2">
    <name type="scientific">alpha proteobacterium IMCC14465</name>
    <dbReference type="NCBI Taxonomy" id="1220535"/>
    <lineage>
        <taxon>Bacteria</taxon>
        <taxon>Pseudomonadati</taxon>
        <taxon>Pseudomonadota</taxon>
        <taxon>Alphaproteobacteria</taxon>
        <taxon>PS1 clade</taxon>
    </lineage>
</organism>
<keyword evidence="2" id="KW-1185">Reference proteome</keyword>
<evidence type="ECO:0000313" key="2">
    <source>
        <dbReference type="Proteomes" id="UP000004836"/>
    </source>
</evidence>
<accession>J9DVZ2</accession>
<comment type="caution">
    <text evidence="1">The sequence shown here is derived from an EMBL/GenBank/DDBJ whole genome shotgun (WGS) entry which is preliminary data.</text>
</comment>
<evidence type="ECO:0000313" key="1">
    <source>
        <dbReference type="EMBL" id="EJW21172.1"/>
    </source>
</evidence>
<dbReference type="Pfam" id="PF13669">
    <property type="entry name" value="Glyoxalase_4"/>
    <property type="match status" value="1"/>
</dbReference>
<proteinExistence type="predicted"/>
<dbReference type="SUPFAM" id="SSF54593">
    <property type="entry name" value="Glyoxalase/Bleomycin resistance protein/Dihydroxybiphenyl dioxygenase"/>
    <property type="match status" value="1"/>
</dbReference>
<name>J9DVZ2_9PROT</name>
<dbReference type="Gene3D" id="3.10.180.10">
    <property type="entry name" value="2,3-Dihydroxybiphenyl 1,2-Dioxygenase, domain 1"/>
    <property type="match status" value="1"/>
</dbReference>
<dbReference type="eggNOG" id="COG0346">
    <property type="taxonomic scope" value="Bacteria"/>
</dbReference>
<gene>
    <name evidence="1" type="ORF">IMCC14465_09680</name>
</gene>
<evidence type="ECO:0008006" key="3">
    <source>
        <dbReference type="Google" id="ProtNLM"/>
    </source>
</evidence>
<dbReference type="STRING" id="1220535.IMCC14465_09680"/>
<dbReference type="EMBL" id="ALYF01000003">
    <property type="protein sequence ID" value="EJW21172.1"/>
    <property type="molecule type" value="Genomic_DNA"/>
</dbReference>
<dbReference type="AlphaFoldDB" id="J9DVZ2"/>